<dbReference type="EMBL" id="BAAATZ010000003">
    <property type="protein sequence ID" value="GAA2720033.1"/>
    <property type="molecule type" value="Genomic_DNA"/>
</dbReference>
<dbReference type="PANTHER" id="PTHR35596:SF1">
    <property type="entry name" value="MICROBIAL-TYPE PARG CATALYTIC DOMAIN-CONTAINING PROTEIN"/>
    <property type="match status" value="1"/>
</dbReference>
<organism evidence="2 3">
    <name type="scientific">Actinocorallia aurantiaca</name>
    <dbReference type="NCBI Taxonomy" id="46204"/>
    <lineage>
        <taxon>Bacteria</taxon>
        <taxon>Bacillati</taxon>
        <taxon>Actinomycetota</taxon>
        <taxon>Actinomycetes</taxon>
        <taxon>Streptosporangiales</taxon>
        <taxon>Thermomonosporaceae</taxon>
        <taxon>Actinocorallia</taxon>
    </lineage>
</organism>
<evidence type="ECO:0000259" key="1">
    <source>
        <dbReference type="Pfam" id="PF10021"/>
    </source>
</evidence>
<proteinExistence type="predicted"/>
<dbReference type="InterPro" id="IPR019261">
    <property type="entry name" value="PARG_cat_microbial"/>
</dbReference>
<evidence type="ECO:0000313" key="3">
    <source>
        <dbReference type="Proteomes" id="UP001501842"/>
    </source>
</evidence>
<dbReference type="InterPro" id="IPR043472">
    <property type="entry name" value="Macro_dom-like"/>
</dbReference>
<protein>
    <submittedName>
        <fullName evidence="2">TIGR02452 family protein</fullName>
    </submittedName>
</protein>
<sequence>MRVNRRKIAEETVAILEAGSYTVDGRVVRIGDDVAASVEGARLYLPDEFDEPAGPVRHETAVELTRETTLDAARRLGRAVVALNFASAKNPGGGFQRGAHAQEEALARASGLYPTLCRFREDYYDFHRAAQDLRYSDRMIYSPAVPVFRDESGALLDEPFPVSFITSPAPNRGALPPGTPVSDVLRRRAWKVLALAAAEGYERLVLGAWGCGVFRNDPAEVATIWSDLLSGPFAGRFAHVTMAVWDPDGTTPQYLAFSRVFQP</sequence>
<dbReference type="SUPFAM" id="SSF52949">
    <property type="entry name" value="Macro domain-like"/>
    <property type="match status" value="1"/>
</dbReference>
<dbReference type="Proteomes" id="UP001501842">
    <property type="component" value="Unassembled WGS sequence"/>
</dbReference>
<dbReference type="InterPro" id="IPR012664">
    <property type="entry name" value="CHP02452"/>
</dbReference>
<dbReference type="Gene3D" id="3.40.220.10">
    <property type="entry name" value="Leucine Aminopeptidase, subunit E, domain 1"/>
    <property type="match status" value="1"/>
</dbReference>
<dbReference type="PANTHER" id="PTHR35596">
    <property type="entry name" value="DUF2263 DOMAIN-CONTAINING PROTEIN"/>
    <property type="match status" value="1"/>
</dbReference>
<dbReference type="Pfam" id="PF10021">
    <property type="entry name" value="PARG_cat_microb"/>
    <property type="match status" value="1"/>
</dbReference>
<feature type="domain" description="Microbial-type PARG catalytic" evidence="1">
    <location>
        <begin position="9"/>
        <end position="150"/>
    </location>
</feature>
<dbReference type="PIRSF" id="PIRSF014899">
    <property type="entry name" value="UCP014899"/>
    <property type="match status" value="1"/>
</dbReference>
<comment type="caution">
    <text evidence="2">The sequence shown here is derived from an EMBL/GenBank/DDBJ whole genome shotgun (WGS) entry which is preliminary data.</text>
</comment>
<accession>A0ABN3TWQ5</accession>
<gene>
    <name evidence="2" type="ORF">GCM10010439_07030</name>
</gene>
<keyword evidence="3" id="KW-1185">Reference proteome</keyword>
<evidence type="ECO:0000313" key="2">
    <source>
        <dbReference type="EMBL" id="GAA2720033.1"/>
    </source>
</evidence>
<name>A0ABN3TWQ5_9ACTN</name>
<dbReference type="NCBIfam" id="TIGR02452">
    <property type="entry name" value="TIGR02452 family protein"/>
    <property type="match status" value="1"/>
</dbReference>
<dbReference type="RefSeq" id="WP_344448649.1">
    <property type="nucleotide sequence ID" value="NZ_BAAATZ010000003.1"/>
</dbReference>
<reference evidence="2 3" key="1">
    <citation type="journal article" date="2019" name="Int. J. Syst. Evol. Microbiol.">
        <title>The Global Catalogue of Microorganisms (GCM) 10K type strain sequencing project: providing services to taxonomists for standard genome sequencing and annotation.</title>
        <authorList>
            <consortium name="The Broad Institute Genomics Platform"/>
            <consortium name="The Broad Institute Genome Sequencing Center for Infectious Disease"/>
            <person name="Wu L."/>
            <person name="Ma J."/>
        </authorList>
    </citation>
    <scope>NUCLEOTIDE SEQUENCE [LARGE SCALE GENOMIC DNA]</scope>
    <source>
        <strain evidence="2 3">JCM 8201</strain>
    </source>
</reference>